<protein>
    <recommendedName>
        <fullName evidence="3">TetR family transcriptional regulator</fullName>
    </recommendedName>
</protein>
<sequence length="60" mass="6513">MREYILDVARDLCTARTDATLDEIAATAGLDSSQIHDYFRGVNDVRDALTPGMAVAVRTA</sequence>
<comment type="caution">
    <text evidence="1">The sequence shown here is derived from an EMBL/GenBank/DDBJ whole genome shotgun (WGS) entry which is preliminary data.</text>
</comment>
<dbReference type="EMBL" id="JBIAQY010000025">
    <property type="protein sequence ID" value="MFF3574270.1"/>
    <property type="molecule type" value="Genomic_DNA"/>
</dbReference>
<organism evidence="1 2">
    <name type="scientific">Nocardia jiangxiensis</name>
    <dbReference type="NCBI Taxonomy" id="282685"/>
    <lineage>
        <taxon>Bacteria</taxon>
        <taxon>Bacillati</taxon>
        <taxon>Actinomycetota</taxon>
        <taxon>Actinomycetes</taxon>
        <taxon>Mycobacteriales</taxon>
        <taxon>Nocardiaceae</taxon>
        <taxon>Nocardia</taxon>
    </lineage>
</organism>
<evidence type="ECO:0000313" key="1">
    <source>
        <dbReference type="EMBL" id="MFF3574270.1"/>
    </source>
</evidence>
<dbReference type="Proteomes" id="UP001601992">
    <property type="component" value="Unassembled WGS sequence"/>
</dbReference>
<dbReference type="Gene3D" id="1.10.357.10">
    <property type="entry name" value="Tetracycline Repressor, domain 2"/>
    <property type="match status" value="1"/>
</dbReference>
<accession>A0ABW6SD89</accession>
<dbReference type="SUPFAM" id="SSF46689">
    <property type="entry name" value="Homeodomain-like"/>
    <property type="match status" value="1"/>
</dbReference>
<dbReference type="InterPro" id="IPR009057">
    <property type="entry name" value="Homeodomain-like_sf"/>
</dbReference>
<dbReference type="RefSeq" id="WP_040826111.1">
    <property type="nucleotide sequence ID" value="NZ_JBIAQY010000025.1"/>
</dbReference>
<reference evidence="1 2" key="1">
    <citation type="submission" date="2024-10" db="EMBL/GenBank/DDBJ databases">
        <title>The Natural Products Discovery Center: Release of the First 8490 Sequenced Strains for Exploring Actinobacteria Biosynthetic Diversity.</title>
        <authorList>
            <person name="Kalkreuter E."/>
            <person name="Kautsar S.A."/>
            <person name="Yang D."/>
            <person name="Bader C.D."/>
            <person name="Teijaro C.N."/>
            <person name="Fluegel L."/>
            <person name="Davis C.M."/>
            <person name="Simpson J.R."/>
            <person name="Lauterbach L."/>
            <person name="Steele A.D."/>
            <person name="Gui C."/>
            <person name="Meng S."/>
            <person name="Li G."/>
            <person name="Viehrig K."/>
            <person name="Ye F."/>
            <person name="Su P."/>
            <person name="Kiefer A.F."/>
            <person name="Nichols A."/>
            <person name="Cepeda A.J."/>
            <person name="Yan W."/>
            <person name="Fan B."/>
            <person name="Jiang Y."/>
            <person name="Adhikari A."/>
            <person name="Zheng C.-J."/>
            <person name="Schuster L."/>
            <person name="Cowan T.M."/>
            <person name="Smanski M.J."/>
            <person name="Chevrette M.G."/>
            <person name="De Carvalho L.P.S."/>
            <person name="Shen B."/>
        </authorList>
    </citation>
    <scope>NUCLEOTIDE SEQUENCE [LARGE SCALE GENOMIC DNA]</scope>
    <source>
        <strain evidence="1 2">NPDC002593</strain>
    </source>
</reference>
<evidence type="ECO:0008006" key="3">
    <source>
        <dbReference type="Google" id="ProtNLM"/>
    </source>
</evidence>
<gene>
    <name evidence="1" type="ORF">ACFYXQ_41635</name>
</gene>
<evidence type="ECO:0000313" key="2">
    <source>
        <dbReference type="Proteomes" id="UP001601992"/>
    </source>
</evidence>
<name>A0ABW6SD89_9NOCA</name>
<keyword evidence="2" id="KW-1185">Reference proteome</keyword>
<proteinExistence type="predicted"/>